<proteinExistence type="inferred from homology"/>
<keyword evidence="8" id="KW-0133">Cell shape</keyword>
<name>A0AAP6ZT79_PAEAL</name>
<dbReference type="PANTHER" id="PTHR32282:SF33">
    <property type="entry name" value="PEPTIDOGLYCAN GLYCOSYLTRANSFERASE"/>
    <property type="match status" value="1"/>
</dbReference>
<evidence type="ECO:0000256" key="3">
    <source>
        <dbReference type="ARBA" id="ARBA00022645"/>
    </source>
</evidence>
<keyword evidence="14" id="KW-0812">Transmembrane</keyword>
<dbReference type="Gene3D" id="1.10.3810.10">
    <property type="entry name" value="Biosynthetic peptidoglycan transglycosylase-like"/>
    <property type="match status" value="1"/>
</dbReference>
<sequence length="318" mass="36034">MKKQRKGHLVHASVFMPLPAQETIAHRKIPNVMQDKPHIHFPNKKESTMLHEQSDTIAQPAHTPQGMKWKRWVIYSLLVAILTPIIGWVGMAATGTVWIDQGKLTSFREQIALEATTASGQRMVQLDHMAPFISQELMAIEDHRFKLHPGIDPIGLARSVWINVTKQQKAQGGSTISMQLARNLFLTHDKTFSRKMKEMTIAANLELNYSKQEILEMYLNKVYFGHGQYGIENAARYYFGKTTRVNGDLPTINKAEAAILVGLLKAPERYSPAKNMKLALQRQYVVLKRMTDLGWMTEAERQAALKTPIGIVAHTNKK</sequence>
<dbReference type="RefSeq" id="WP_163977882.1">
    <property type="nucleotide sequence ID" value="NZ_JABFOR010000004.1"/>
</dbReference>
<evidence type="ECO:0000313" key="17">
    <source>
        <dbReference type="Proteomes" id="UP000552038"/>
    </source>
</evidence>
<evidence type="ECO:0000256" key="9">
    <source>
        <dbReference type="ARBA" id="ARBA00022984"/>
    </source>
</evidence>
<keyword evidence="4" id="KW-0645">Protease</keyword>
<comment type="caution">
    <text evidence="16">The sequence shown here is derived from an EMBL/GenBank/DDBJ whole genome shotgun (WGS) entry which is preliminary data.</text>
</comment>
<gene>
    <name evidence="16" type="ORF">HMI46_04495</name>
</gene>
<keyword evidence="9" id="KW-0573">Peptidoglycan synthesis</keyword>
<evidence type="ECO:0000313" key="16">
    <source>
        <dbReference type="EMBL" id="NOJ69810.1"/>
    </source>
</evidence>
<feature type="transmembrane region" description="Helical" evidence="14">
    <location>
        <begin position="72"/>
        <end position="99"/>
    </location>
</feature>
<keyword evidence="6" id="KW-0808">Transferase</keyword>
<dbReference type="InterPro" id="IPR036950">
    <property type="entry name" value="PBP_transglycosylase"/>
</dbReference>
<keyword evidence="3" id="KW-0121">Carboxypeptidase</keyword>
<evidence type="ECO:0000256" key="12">
    <source>
        <dbReference type="ARBA" id="ARBA00034000"/>
    </source>
</evidence>
<evidence type="ECO:0000256" key="1">
    <source>
        <dbReference type="ARBA" id="ARBA00007090"/>
    </source>
</evidence>
<keyword evidence="14" id="KW-1133">Transmembrane helix</keyword>
<dbReference type="FunFam" id="1.10.3810.10:FF:000001">
    <property type="entry name" value="Penicillin-binding protein 1A"/>
    <property type="match status" value="1"/>
</dbReference>
<evidence type="ECO:0000256" key="8">
    <source>
        <dbReference type="ARBA" id="ARBA00022960"/>
    </source>
</evidence>
<evidence type="ECO:0000256" key="10">
    <source>
        <dbReference type="ARBA" id="ARBA00023268"/>
    </source>
</evidence>
<keyword evidence="5" id="KW-0328">Glycosyltransferase</keyword>
<dbReference type="PANTHER" id="PTHR32282">
    <property type="entry name" value="BINDING PROTEIN TRANSPEPTIDASE, PUTATIVE-RELATED"/>
    <property type="match status" value="1"/>
</dbReference>
<evidence type="ECO:0000256" key="7">
    <source>
        <dbReference type="ARBA" id="ARBA00022801"/>
    </source>
</evidence>
<comment type="similarity">
    <text evidence="2">In the N-terminal section; belongs to the glycosyltransferase 51 family.</text>
</comment>
<comment type="similarity">
    <text evidence="1">In the C-terminal section; belongs to the transpeptidase family.</text>
</comment>
<dbReference type="GO" id="GO:0071555">
    <property type="term" value="P:cell wall organization"/>
    <property type="evidence" value="ECO:0007669"/>
    <property type="project" value="UniProtKB-KW"/>
</dbReference>
<evidence type="ECO:0000256" key="6">
    <source>
        <dbReference type="ARBA" id="ARBA00022679"/>
    </source>
</evidence>
<dbReference type="GO" id="GO:0008360">
    <property type="term" value="P:regulation of cell shape"/>
    <property type="evidence" value="ECO:0007669"/>
    <property type="project" value="UniProtKB-KW"/>
</dbReference>
<evidence type="ECO:0000256" key="11">
    <source>
        <dbReference type="ARBA" id="ARBA00023316"/>
    </source>
</evidence>
<dbReference type="EMBL" id="JABFOR010000004">
    <property type="protein sequence ID" value="NOJ69810.1"/>
    <property type="molecule type" value="Genomic_DNA"/>
</dbReference>
<dbReference type="AlphaFoldDB" id="A0AAP6ZT79"/>
<keyword evidence="11" id="KW-0961">Cell wall biogenesis/degradation</keyword>
<feature type="domain" description="Glycosyl transferase family 51" evidence="15">
    <location>
        <begin position="117"/>
        <end position="290"/>
    </location>
</feature>
<keyword evidence="10" id="KW-0511">Multifunctional enzyme</keyword>
<organism evidence="16 17">
    <name type="scientific">Paenibacillus alvei</name>
    <name type="common">Bacillus alvei</name>
    <dbReference type="NCBI Taxonomy" id="44250"/>
    <lineage>
        <taxon>Bacteria</taxon>
        <taxon>Bacillati</taxon>
        <taxon>Bacillota</taxon>
        <taxon>Bacilli</taxon>
        <taxon>Bacillales</taxon>
        <taxon>Paenibacillaceae</taxon>
        <taxon>Paenibacillus</taxon>
    </lineage>
</organism>
<evidence type="ECO:0000256" key="5">
    <source>
        <dbReference type="ARBA" id="ARBA00022676"/>
    </source>
</evidence>
<comment type="catalytic activity">
    <reaction evidence="13">
        <text>[GlcNAc-(1-&gt;4)-Mur2Ac(oyl-L-Ala-gamma-D-Glu-L-Lys-D-Ala-D-Ala)](n)-di-trans,octa-cis-undecaprenyl diphosphate + beta-D-GlcNAc-(1-&gt;4)-Mur2Ac(oyl-L-Ala-gamma-D-Glu-L-Lys-D-Ala-D-Ala)-di-trans,octa-cis-undecaprenyl diphosphate = [GlcNAc-(1-&gt;4)-Mur2Ac(oyl-L-Ala-gamma-D-Glu-L-Lys-D-Ala-D-Ala)](n+1)-di-trans,octa-cis-undecaprenyl diphosphate + di-trans,octa-cis-undecaprenyl diphosphate + H(+)</text>
        <dbReference type="Rhea" id="RHEA:23708"/>
        <dbReference type="Rhea" id="RHEA-COMP:9602"/>
        <dbReference type="Rhea" id="RHEA-COMP:9603"/>
        <dbReference type="ChEBI" id="CHEBI:15378"/>
        <dbReference type="ChEBI" id="CHEBI:58405"/>
        <dbReference type="ChEBI" id="CHEBI:60033"/>
        <dbReference type="ChEBI" id="CHEBI:78435"/>
        <dbReference type="EC" id="2.4.99.28"/>
    </reaction>
</comment>
<keyword evidence="7" id="KW-0378">Hydrolase</keyword>
<dbReference type="GO" id="GO:0009002">
    <property type="term" value="F:serine-type D-Ala-D-Ala carboxypeptidase activity"/>
    <property type="evidence" value="ECO:0007669"/>
    <property type="project" value="UniProtKB-EC"/>
</dbReference>
<dbReference type="InterPro" id="IPR023346">
    <property type="entry name" value="Lysozyme-like_dom_sf"/>
</dbReference>
<dbReference type="SUPFAM" id="SSF53955">
    <property type="entry name" value="Lysozyme-like"/>
    <property type="match status" value="1"/>
</dbReference>
<evidence type="ECO:0000256" key="4">
    <source>
        <dbReference type="ARBA" id="ARBA00022670"/>
    </source>
</evidence>
<keyword evidence="14" id="KW-0472">Membrane</keyword>
<dbReference type="GO" id="GO:0009252">
    <property type="term" value="P:peptidoglycan biosynthetic process"/>
    <property type="evidence" value="ECO:0007669"/>
    <property type="project" value="UniProtKB-KW"/>
</dbReference>
<evidence type="ECO:0000256" key="2">
    <source>
        <dbReference type="ARBA" id="ARBA00007739"/>
    </source>
</evidence>
<accession>A0AAP6ZT79</accession>
<dbReference type="GO" id="GO:0008955">
    <property type="term" value="F:peptidoglycan glycosyltransferase activity"/>
    <property type="evidence" value="ECO:0007669"/>
    <property type="project" value="UniProtKB-EC"/>
</dbReference>
<evidence type="ECO:0000256" key="13">
    <source>
        <dbReference type="ARBA" id="ARBA00049902"/>
    </source>
</evidence>
<reference evidence="16 17" key="1">
    <citation type="submission" date="2020-05" db="EMBL/GenBank/DDBJ databases">
        <title>Whole genome sequencing and identification of novel metabolites from Paenibacillus alvei strain JR949.</title>
        <authorList>
            <person name="Rajendhran J."/>
            <person name="Sree Pranav P."/>
            <person name="Mahalakshmi B."/>
            <person name="Karthikeyan R."/>
        </authorList>
    </citation>
    <scope>NUCLEOTIDE SEQUENCE [LARGE SCALE GENOMIC DNA]</scope>
    <source>
        <strain evidence="16 17">JR949</strain>
    </source>
</reference>
<comment type="catalytic activity">
    <reaction evidence="12">
        <text>Preferential cleavage: (Ac)2-L-Lys-D-Ala-|-D-Ala. Also transpeptidation of peptidyl-alanyl moieties that are N-acyl substituents of D-alanine.</text>
        <dbReference type="EC" id="3.4.16.4"/>
    </reaction>
</comment>
<dbReference type="InterPro" id="IPR050396">
    <property type="entry name" value="Glycosyltr_51/Transpeptidase"/>
</dbReference>
<dbReference type="InterPro" id="IPR001264">
    <property type="entry name" value="Glyco_trans_51"/>
</dbReference>
<evidence type="ECO:0000259" key="15">
    <source>
        <dbReference type="Pfam" id="PF00912"/>
    </source>
</evidence>
<dbReference type="Proteomes" id="UP000552038">
    <property type="component" value="Unassembled WGS sequence"/>
</dbReference>
<protein>
    <submittedName>
        <fullName evidence="16">Penicillin-binding protein</fullName>
    </submittedName>
</protein>
<evidence type="ECO:0000256" key="14">
    <source>
        <dbReference type="SAM" id="Phobius"/>
    </source>
</evidence>
<dbReference type="Pfam" id="PF00912">
    <property type="entry name" value="Transgly"/>
    <property type="match status" value="1"/>
</dbReference>
<dbReference type="GO" id="GO:0006508">
    <property type="term" value="P:proteolysis"/>
    <property type="evidence" value="ECO:0007669"/>
    <property type="project" value="UniProtKB-KW"/>
</dbReference>